<dbReference type="InterPro" id="IPR000631">
    <property type="entry name" value="CARKD"/>
</dbReference>
<evidence type="ECO:0000256" key="2">
    <source>
        <dbReference type="ARBA" id="ARBA00022840"/>
    </source>
</evidence>
<keyword evidence="2 6" id="KW-0067">ATP-binding</keyword>
<dbReference type="EC" id="4.2.1.136" evidence="6"/>
<organism evidence="8 9">
    <name type="scientific">Enterococcus gallinarum</name>
    <dbReference type="NCBI Taxonomy" id="1353"/>
    <lineage>
        <taxon>Bacteria</taxon>
        <taxon>Bacillati</taxon>
        <taxon>Bacillota</taxon>
        <taxon>Bacilli</taxon>
        <taxon>Lactobacillales</taxon>
        <taxon>Enterococcaceae</taxon>
        <taxon>Enterococcus</taxon>
    </lineage>
</organism>
<feature type="domain" description="YjeF C-terminal" evidence="7">
    <location>
        <begin position="5"/>
        <end position="272"/>
    </location>
</feature>
<keyword evidence="4 6" id="KW-0520">NAD</keyword>
<comment type="catalytic activity">
    <reaction evidence="6">
        <text>(6S)-NADPHX + ADP = AMP + phosphate + NADPH + H(+)</text>
        <dbReference type="Rhea" id="RHEA:32235"/>
        <dbReference type="ChEBI" id="CHEBI:15378"/>
        <dbReference type="ChEBI" id="CHEBI:43474"/>
        <dbReference type="ChEBI" id="CHEBI:57783"/>
        <dbReference type="ChEBI" id="CHEBI:64076"/>
        <dbReference type="ChEBI" id="CHEBI:456215"/>
        <dbReference type="ChEBI" id="CHEBI:456216"/>
        <dbReference type="EC" id="4.2.1.136"/>
    </reaction>
</comment>
<comment type="catalytic activity">
    <reaction evidence="6">
        <text>(6S)-NADHX + ADP = AMP + phosphate + NADH + H(+)</text>
        <dbReference type="Rhea" id="RHEA:32223"/>
        <dbReference type="ChEBI" id="CHEBI:15378"/>
        <dbReference type="ChEBI" id="CHEBI:43474"/>
        <dbReference type="ChEBI" id="CHEBI:57945"/>
        <dbReference type="ChEBI" id="CHEBI:64074"/>
        <dbReference type="ChEBI" id="CHEBI:456215"/>
        <dbReference type="ChEBI" id="CHEBI:456216"/>
        <dbReference type="EC" id="4.2.1.136"/>
    </reaction>
</comment>
<dbReference type="PANTHER" id="PTHR12592:SF0">
    <property type="entry name" value="ATP-DEPENDENT (S)-NAD(P)H-HYDRATE DEHYDRATASE"/>
    <property type="match status" value="1"/>
</dbReference>
<reference evidence="8 9" key="1">
    <citation type="submission" date="2018-06" db="EMBL/GenBank/DDBJ databases">
        <authorList>
            <consortium name="Pathogen Informatics"/>
            <person name="Doyle S."/>
        </authorList>
    </citation>
    <scope>NUCLEOTIDE SEQUENCE [LARGE SCALE GENOMIC DNA]</scope>
    <source>
        <strain evidence="8 9">NCTC12360</strain>
    </source>
</reference>
<dbReference type="OrthoDB" id="9806925at2"/>
<evidence type="ECO:0000313" key="8">
    <source>
        <dbReference type="EMBL" id="STD85085.1"/>
    </source>
</evidence>
<keyword evidence="1 6" id="KW-0547">Nucleotide-binding</keyword>
<dbReference type="HAMAP" id="MF_01965">
    <property type="entry name" value="NADHX_dehydratase"/>
    <property type="match status" value="1"/>
</dbReference>
<feature type="binding site" evidence="6">
    <location>
        <position position="214"/>
    </location>
    <ligand>
        <name>AMP</name>
        <dbReference type="ChEBI" id="CHEBI:456215"/>
    </ligand>
</feature>
<dbReference type="Pfam" id="PF01256">
    <property type="entry name" value="Carb_kinase"/>
    <property type="match status" value="1"/>
</dbReference>
<dbReference type="AlphaFoldDB" id="A0A376H8D8"/>
<sequence>MKQLEQTILAAVIRKRPAESHKGTFGRAVVIGGNQQYGGAILMAAQASVYGGTGLTTVISDPVNRTALHARLPEAMFVSWDQTELISTVTESADVLLIGPGMGEGKTSFNLLQTVVAAQKSHQWLVVDGSAINLAAKYPLTFPYPNQVVFTPHQMEWQRLSGIEISEQTPEKNAAFQKKLASIVVLKSHRTQIYGTEIVENLLGTPAMATGGTGDTLAGIITSFLAQFDRTEETIHAAVFLHSLIGEHLAAENYVVLPTQISEALPKFMKDHSLR</sequence>
<evidence type="ECO:0000313" key="9">
    <source>
        <dbReference type="Proteomes" id="UP000254807"/>
    </source>
</evidence>
<comment type="function">
    <text evidence="6">Catalyzes the dehydration of the S-form of NAD(P)HX at the expense of ADP, which is converted to AMP. Together with NAD(P)HX epimerase, which catalyzes the epimerization of the S- and R-forms, the enzyme allows the repair of both epimers of NAD(P)HX, a damaged form of NAD(P)H that is a result of enzymatic or heat-dependent hydration.</text>
</comment>
<dbReference type="PANTHER" id="PTHR12592">
    <property type="entry name" value="ATP-DEPENDENT (S)-NAD(P)H-HYDRATE DEHYDRATASE FAMILY MEMBER"/>
    <property type="match status" value="1"/>
</dbReference>
<feature type="binding site" evidence="6">
    <location>
        <begin position="187"/>
        <end position="191"/>
    </location>
    <ligand>
        <name>AMP</name>
        <dbReference type="ChEBI" id="CHEBI:456215"/>
    </ligand>
</feature>
<dbReference type="EMBL" id="UFYW01000001">
    <property type="protein sequence ID" value="STD85085.1"/>
    <property type="molecule type" value="Genomic_DNA"/>
</dbReference>
<evidence type="ECO:0000256" key="4">
    <source>
        <dbReference type="ARBA" id="ARBA00023027"/>
    </source>
</evidence>
<dbReference type="GO" id="GO:0052855">
    <property type="term" value="F:ADP-dependent NAD(P)H-hydrate dehydratase activity"/>
    <property type="evidence" value="ECO:0007669"/>
    <property type="project" value="UniProtKB-UniRule"/>
</dbReference>
<feature type="binding site" evidence="6">
    <location>
        <position position="215"/>
    </location>
    <ligand>
        <name>(6S)-NADPHX</name>
        <dbReference type="ChEBI" id="CHEBI:64076"/>
    </ligand>
</feature>
<gene>
    <name evidence="6 8" type="primary">nnrD</name>
    <name evidence="8" type="ORF">NCTC12360_03636</name>
</gene>
<dbReference type="CDD" id="cd01171">
    <property type="entry name" value="YXKO-related"/>
    <property type="match status" value="1"/>
</dbReference>
<dbReference type="Gene3D" id="3.40.1190.20">
    <property type="match status" value="1"/>
</dbReference>
<evidence type="ECO:0000256" key="3">
    <source>
        <dbReference type="ARBA" id="ARBA00022857"/>
    </source>
</evidence>
<protein>
    <recommendedName>
        <fullName evidence="6">ADP-dependent (S)-NAD(P)H-hydrate dehydratase</fullName>
        <ecNumber evidence="6">4.2.1.136</ecNumber>
    </recommendedName>
    <alternativeName>
        <fullName evidence="6">ADP-dependent NAD(P)HX dehydratase</fullName>
    </alternativeName>
</protein>
<dbReference type="SUPFAM" id="SSF53613">
    <property type="entry name" value="Ribokinase-like"/>
    <property type="match status" value="1"/>
</dbReference>
<dbReference type="Proteomes" id="UP000254807">
    <property type="component" value="Unassembled WGS sequence"/>
</dbReference>
<feature type="binding site" evidence="6">
    <location>
        <position position="153"/>
    </location>
    <ligand>
        <name>(6S)-NADPHX</name>
        <dbReference type="ChEBI" id="CHEBI:64076"/>
    </ligand>
</feature>
<dbReference type="GO" id="GO:0110051">
    <property type="term" value="P:metabolite repair"/>
    <property type="evidence" value="ECO:0007669"/>
    <property type="project" value="TreeGrafter"/>
</dbReference>
<dbReference type="InterPro" id="IPR029056">
    <property type="entry name" value="Ribokinase-like"/>
</dbReference>
<dbReference type="GO" id="GO:0005524">
    <property type="term" value="F:ATP binding"/>
    <property type="evidence" value="ECO:0007669"/>
    <property type="project" value="UniProtKB-KW"/>
</dbReference>
<dbReference type="NCBIfam" id="TIGR00196">
    <property type="entry name" value="yjeF_cterm"/>
    <property type="match status" value="1"/>
</dbReference>
<evidence type="ECO:0000256" key="5">
    <source>
        <dbReference type="ARBA" id="ARBA00023239"/>
    </source>
</evidence>
<name>A0A376H8D8_ENTGA</name>
<dbReference type="InterPro" id="IPR017953">
    <property type="entry name" value="Carbohydrate_kinase_pred_CS"/>
</dbReference>
<evidence type="ECO:0000259" key="7">
    <source>
        <dbReference type="PROSITE" id="PS51383"/>
    </source>
</evidence>
<feature type="binding site" evidence="6">
    <location>
        <position position="101"/>
    </location>
    <ligand>
        <name>(6S)-NADPHX</name>
        <dbReference type="ChEBI" id="CHEBI:64076"/>
    </ligand>
</feature>
<comment type="cofactor">
    <cofactor evidence="6">
        <name>Mg(2+)</name>
        <dbReference type="ChEBI" id="CHEBI:18420"/>
    </cofactor>
</comment>
<proteinExistence type="inferred from homology"/>
<dbReference type="PROSITE" id="PS51383">
    <property type="entry name" value="YJEF_C_3"/>
    <property type="match status" value="1"/>
</dbReference>
<keyword evidence="3 6" id="KW-0521">NADP</keyword>
<comment type="similarity">
    <text evidence="6">Belongs to the NnrD/CARKD family.</text>
</comment>
<evidence type="ECO:0000256" key="6">
    <source>
        <dbReference type="HAMAP-Rule" id="MF_01965"/>
    </source>
</evidence>
<keyword evidence="5 6" id="KW-0456">Lyase</keyword>
<evidence type="ECO:0000256" key="1">
    <source>
        <dbReference type="ARBA" id="ARBA00022741"/>
    </source>
</evidence>
<dbReference type="GO" id="GO:0046496">
    <property type="term" value="P:nicotinamide nucleotide metabolic process"/>
    <property type="evidence" value="ECO:0007669"/>
    <property type="project" value="UniProtKB-UniRule"/>
</dbReference>
<accession>A0A376H8D8</accession>
<comment type="subunit">
    <text evidence="6">Homotetramer.</text>
</comment>
<dbReference type="GO" id="GO:0052856">
    <property type="term" value="F:NAD(P)HX epimerase activity"/>
    <property type="evidence" value="ECO:0007669"/>
    <property type="project" value="TreeGrafter"/>
</dbReference>
<feature type="binding site" evidence="6">
    <location>
        <position position="40"/>
    </location>
    <ligand>
        <name>(6S)-NADPHX</name>
        <dbReference type="ChEBI" id="CHEBI:64076"/>
    </ligand>
</feature>
<keyword evidence="9" id="KW-1185">Reference proteome</keyword>
<dbReference type="RefSeq" id="WP_060813983.1">
    <property type="nucleotide sequence ID" value="NZ_JARPZP010000001.1"/>
</dbReference>
<dbReference type="PROSITE" id="PS01050">
    <property type="entry name" value="YJEF_C_2"/>
    <property type="match status" value="1"/>
</dbReference>